<keyword evidence="1" id="KW-1133">Transmembrane helix</keyword>
<evidence type="ECO:0000256" key="1">
    <source>
        <dbReference type="SAM" id="Phobius"/>
    </source>
</evidence>
<comment type="caution">
    <text evidence="2">The sequence shown here is derived from an EMBL/GenBank/DDBJ whole genome shotgun (WGS) entry which is preliminary data.</text>
</comment>
<evidence type="ECO:0000313" key="2">
    <source>
        <dbReference type="EMBL" id="KAK8247594.1"/>
    </source>
</evidence>
<gene>
    <name evidence="2" type="ORF">HDK90DRAFT_407520</name>
</gene>
<protein>
    <submittedName>
        <fullName evidence="2">Uncharacterized protein</fullName>
    </submittedName>
</protein>
<evidence type="ECO:0000313" key="3">
    <source>
        <dbReference type="Proteomes" id="UP001492380"/>
    </source>
</evidence>
<accession>A0ABR1Z5E1</accession>
<sequence>MAQITALQHWGPFKIDALGIITLLGAEQVSVAFGRLVNNRYSNALPTVGAYVFPANTYTTPVPGFHVYNVDDKMSTVDVPGWFSRWLLSRNVKTNATKFEFKYKPPGSRSALALAVGGSISTALGVLAHAPTIILAVLIRDWWGLANAICMALSTLSRFALVQQNKRALETNANESEGWSDGTVPKRSFWLLPTGNAVRITAPKGLLVNCLLTNPKTRGPLQLLVRTLGWAAFGGFAVTLGMSTLFIQILTVVIVLACTCFAVWGVGDDTKSVGTRIEVVQEEHAEDSDRRAEAYFRLDLSPEDEDFMIHQSLMPMKAARNWWEPYDYCKAKGSFEEWTRVLNNYAR</sequence>
<dbReference type="Proteomes" id="UP001492380">
    <property type="component" value="Unassembled WGS sequence"/>
</dbReference>
<keyword evidence="1" id="KW-0472">Membrane</keyword>
<name>A0ABR1Z5E1_9PEZI</name>
<feature type="transmembrane region" description="Helical" evidence="1">
    <location>
        <begin position="223"/>
        <end position="240"/>
    </location>
</feature>
<organism evidence="2 3">
    <name type="scientific">Phyllosticta capitalensis</name>
    <dbReference type="NCBI Taxonomy" id="121624"/>
    <lineage>
        <taxon>Eukaryota</taxon>
        <taxon>Fungi</taxon>
        <taxon>Dikarya</taxon>
        <taxon>Ascomycota</taxon>
        <taxon>Pezizomycotina</taxon>
        <taxon>Dothideomycetes</taxon>
        <taxon>Dothideomycetes incertae sedis</taxon>
        <taxon>Botryosphaeriales</taxon>
        <taxon>Phyllostictaceae</taxon>
        <taxon>Phyllosticta</taxon>
    </lineage>
</organism>
<feature type="transmembrane region" description="Helical" evidence="1">
    <location>
        <begin position="111"/>
        <end position="136"/>
    </location>
</feature>
<keyword evidence="3" id="KW-1185">Reference proteome</keyword>
<keyword evidence="1" id="KW-0812">Transmembrane</keyword>
<reference evidence="2 3" key="1">
    <citation type="submission" date="2024-04" db="EMBL/GenBank/DDBJ databases">
        <title>Phyllosticta paracitricarpa is synonymous to the EU quarantine fungus P. citricarpa based on phylogenomic analyses.</title>
        <authorList>
            <consortium name="Lawrence Berkeley National Laboratory"/>
            <person name="Van Ingen-Buijs V.A."/>
            <person name="Van Westerhoven A.C."/>
            <person name="Haridas S."/>
            <person name="Skiadas P."/>
            <person name="Martin F."/>
            <person name="Groenewald J.Z."/>
            <person name="Crous P.W."/>
            <person name="Seidl M.F."/>
        </authorList>
    </citation>
    <scope>NUCLEOTIDE SEQUENCE [LARGE SCALE GENOMIC DNA]</scope>
    <source>
        <strain evidence="2 3">CBS 123374</strain>
    </source>
</reference>
<proteinExistence type="predicted"/>
<feature type="transmembrane region" description="Helical" evidence="1">
    <location>
        <begin position="246"/>
        <end position="266"/>
    </location>
</feature>
<feature type="transmembrane region" description="Helical" evidence="1">
    <location>
        <begin position="142"/>
        <end position="161"/>
    </location>
</feature>
<dbReference type="EMBL" id="JBBWRZ010000001">
    <property type="protein sequence ID" value="KAK8247594.1"/>
    <property type="molecule type" value="Genomic_DNA"/>
</dbReference>